<protein>
    <submittedName>
        <fullName evidence="4">PepSY domain-containing protein</fullName>
    </submittedName>
    <submittedName>
        <fullName evidence="3">Peptidase propeptide and YPEB domain protein</fullName>
    </submittedName>
</protein>
<dbReference type="EMBL" id="LKAJ01000011">
    <property type="protein sequence ID" value="KRG20501.1"/>
    <property type="molecule type" value="Genomic_DNA"/>
</dbReference>
<comment type="caution">
    <text evidence="3">The sequence shown here is derived from an EMBL/GenBank/DDBJ whole genome shotgun (WGS) entry which is preliminary data.</text>
</comment>
<evidence type="ECO:0000313" key="4">
    <source>
        <dbReference type="EMBL" id="MCS5712206.1"/>
    </source>
</evidence>
<organism evidence="3">
    <name type="scientific">Candidatus Berkiella aquae</name>
    <dbReference type="NCBI Taxonomy" id="295108"/>
    <lineage>
        <taxon>Bacteria</taxon>
        <taxon>Pseudomonadati</taxon>
        <taxon>Pseudomonadota</taxon>
        <taxon>Gammaproteobacteria</taxon>
        <taxon>Candidatus Berkiellales</taxon>
        <taxon>Candidatus Berkiellaceae</taxon>
        <taxon>Candidatus Berkiella</taxon>
    </lineage>
</organism>
<feature type="signal peptide" evidence="1">
    <location>
        <begin position="1"/>
        <end position="24"/>
    </location>
</feature>
<dbReference type="OrthoDB" id="5604409at2"/>
<dbReference type="STRING" id="295108.HT99x_02431"/>
<dbReference type="Pfam" id="PF13670">
    <property type="entry name" value="PepSY_2"/>
    <property type="match status" value="2"/>
</dbReference>
<dbReference type="AlphaFoldDB" id="A0A0Q9YIJ7"/>
<reference evidence="4" key="2">
    <citation type="journal article" date="2016" name="Genome Announc.">
        <title>Draft Genome Sequences of Two Novel Amoeba-Resistant Intranuclear Bacteria, 'Candidatus Berkiella cookevillensis' and 'Candidatus Berkiella aquae'.</title>
        <authorList>
            <person name="Mehari Y.T."/>
            <person name="Arivett B.A."/>
            <person name="Farone A.L."/>
            <person name="Gunderson J.H."/>
            <person name="Farone M.B."/>
        </authorList>
    </citation>
    <scope>NUCLEOTIDE SEQUENCE</scope>
    <source>
        <strain evidence="4">HT99</strain>
    </source>
</reference>
<gene>
    <name evidence="4" type="ORF">HT99x_012250</name>
    <name evidence="3" type="ORF">HT99x_02431</name>
</gene>
<accession>A0A0Q9YIJ7</accession>
<dbReference type="InterPro" id="IPR025711">
    <property type="entry name" value="PepSY"/>
</dbReference>
<name>A0A0Q9YIJ7_9GAMM</name>
<feature type="domain" description="PepSY" evidence="2">
    <location>
        <begin position="94"/>
        <end position="144"/>
    </location>
</feature>
<dbReference type="Proteomes" id="UP000051497">
    <property type="component" value="Unassembled WGS sequence"/>
</dbReference>
<evidence type="ECO:0000259" key="2">
    <source>
        <dbReference type="Pfam" id="PF13670"/>
    </source>
</evidence>
<keyword evidence="5" id="KW-1185">Reference proteome</keyword>
<reference evidence="3" key="1">
    <citation type="submission" date="2015-09" db="EMBL/GenBank/DDBJ databases">
        <title>Draft Genome Sequences of Two Novel Amoeba-resistant Intranuclear Bacteria, Candidatus Berkiella cookevillensis and Candidatus Berkiella aquae.</title>
        <authorList>
            <person name="Mehari Y.T."/>
            <person name="Arivett B.A."/>
            <person name="Farone A.L."/>
            <person name="Gunderson J.H."/>
            <person name="Farone M.B."/>
        </authorList>
    </citation>
    <scope>NUCLEOTIDE SEQUENCE [LARGE SCALE GENOMIC DNA]</scope>
    <source>
        <strain evidence="3">HT99</strain>
    </source>
</reference>
<keyword evidence="1" id="KW-0732">Signal</keyword>
<sequence>MSRSTLIAVCMGALMTMSASSVFAKEAITSDMMPMSKALNSLQTKGFNVVKKIEFEDGVYEAKILNAVGKEIKVKMNAKTGEIEKPKEGLALLSALEIAKKVEDAGYRNISKIDTEGKEYEVKALSKEGKETKLLVNAQSGEITVK</sequence>
<evidence type="ECO:0000313" key="3">
    <source>
        <dbReference type="EMBL" id="KRG20501.1"/>
    </source>
</evidence>
<feature type="chain" id="PRO_5043129695" evidence="1">
    <location>
        <begin position="25"/>
        <end position="146"/>
    </location>
</feature>
<dbReference type="RefSeq" id="WP_075067042.1">
    <property type="nucleotide sequence ID" value="NZ_LKAJ02000001.1"/>
</dbReference>
<feature type="domain" description="PepSY" evidence="2">
    <location>
        <begin position="12"/>
        <end position="84"/>
    </location>
</feature>
<dbReference type="EMBL" id="LKAJ02000001">
    <property type="protein sequence ID" value="MCS5712206.1"/>
    <property type="molecule type" value="Genomic_DNA"/>
</dbReference>
<reference evidence="4" key="3">
    <citation type="submission" date="2021-06" db="EMBL/GenBank/DDBJ databases">
        <title>Genomic Description and Analysis of Intracellular Bacteria, Candidatus Berkiella cookevillensis and Candidatus Berkiella aquae.</title>
        <authorList>
            <person name="Kidane D.T."/>
            <person name="Mehari Y.T."/>
            <person name="Rice F.C."/>
            <person name="Arivett B.A."/>
            <person name="Farone A.L."/>
            <person name="Berk S.G."/>
            <person name="Farone M.B."/>
        </authorList>
    </citation>
    <scope>NUCLEOTIDE SEQUENCE</scope>
    <source>
        <strain evidence="4">HT99</strain>
    </source>
</reference>
<evidence type="ECO:0000313" key="5">
    <source>
        <dbReference type="Proteomes" id="UP000051497"/>
    </source>
</evidence>
<proteinExistence type="predicted"/>
<evidence type="ECO:0000256" key="1">
    <source>
        <dbReference type="SAM" id="SignalP"/>
    </source>
</evidence>